<dbReference type="GO" id="GO:0051287">
    <property type="term" value="F:NAD binding"/>
    <property type="evidence" value="ECO:0007669"/>
    <property type="project" value="InterPro"/>
</dbReference>
<dbReference type="Pfam" id="PF02826">
    <property type="entry name" value="2-Hacid_dh_C"/>
    <property type="match status" value="1"/>
</dbReference>
<keyword evidence="2 4" id="KW-0560">Oxidoreductase</keyword>
<evidence type="ECO:0000313" key="7">
    <source>
        <dbReference type="EMBL" id="TCU98427.1"/>
    </source>
</evidence>
<evidence type="ECO:0000259" key="5">
    <source>
        <dbReference type="Pfam" id="PF00389"/>
    </source>
</evidence>
<comment type="caution">
    <text evidence="7">The sequence shown here is derived from an EMBL/GenBank/DDBJ whole genome shotgun (WGS) entry which is preliminary data.</text>
</comment>
<dbReference type="SUPFAM" id="SSF51735">
    <property type="entry name" value="NAD(P)-binding Rossmann-fold domains"/>
    <property type="match status" value="1"/>
</dbReference>
<keyword evidence="3" id="KW-0520">NAD</keyword>
<dbReference type="PROSITE" id="PS00670">
    <property type="entry name" value="D_2_HYDROXYACID_DH_2"/>
    <property type="match status" value="1"/>
</dbReference>
<name>A0A4R3V554_9BURK</name>
<feature type="domain" description="D-isomer specific 2-hydroxyacid dehydrogenase catalytic" evidence="5">
    <location>
        <begin position="45"/>
        <end position="328"/>
    </location>
</feature>
<proteinExistence type="inferred from homology"/>
<evidence type="ECO:0000256" key="4">
    <source>
        <dbReference type="RuleBase" id="RU003719"/>
    </source>
</evidence>
<evidence type="ECO:0000313" key="8">
    <source>
        <dbReference type="Proteomes" id="UP000294692"/>
    </source>
</evidence>
<dbReference type="EMBL" id="SMBX01000005">
    <property type="protein sequence ID" value="TCU98427.1"/>
    <property type="molecule type" value="Genomic_DNA"/>
</dbReference>
<dbReference type="InterPro" id="IPR029753">
    <property type="entry name" value="D-isomer_DH_CS"/>
</dbReference>
<dbReference type="CDD" id="cd12175">
    <property type="entry name" value="2-Hacid_dh_11"/>
    <property type="match status" value="1"/>
</dbReference>
<comment type="similarity">
    <text evidence="1 4">Belongs to the D-isomer specific 2-hydroxyacid dehydrogenase family.</text>
</comment>
<dbReference type="InterPro" id="IPR050418">
    <property type="entry name" value="D-iso_2-hydroxyacid_DH_PdxB"/>
</dbReference>
<keyword evidence="8" id="KW-1185">Reference proteome</keyword>
<sequence length="329" mass="35280">MNAPSHHSEQATGILYLAIGNTSLYREVETYLPAGTRLITLESGGEAEILAKIADCHIVVAGTIKLSRAMIQAAPALQLVVHQGVGYHDTLDVAALDERGIPIAITPDGTPTTVSEHAIMLMLTACRHTAFADKELRDGRYHVNALRLKSRTLSGSVVGIIGMGRIGKATAARLRGWGVTCLYTDPVPLSPDDEILLNARRVDLDTLLSASDIVSLHVPLTDQTRAMIDAPRLARMKAGSILVNTSRGPVVDESALIDALRIGHLGAAGLDVFEREPFSEGNPLAELPNTVLTPHIAAATRDTFKHKMSGVFNNIARHLEGLPLNNRVL</sequence>
<dbReference type="SUPFAM" id="SSF52283">
    <property type="entry name" value="Formate/glycerate dehydrogenase catalytic domain-like"/>
    <property type="match status" value="1"/>
</dbReference>
<dbReference type="Pfam" id="PF00389">
    <property type="entry name" value="2-Hacid_dh"/>
    <property type="match status" value="1"/>
</dbReference>
<accession>A0A4R3V554</accession>
<dbReference type="InterPro" id="IPR036291">
    <property type="entry name" value="NAD(P)-bd_dom_sf"/>
</dbReference>
<dbReference type="PROSITE" id="PS00671">
    <property type="entry name" value="D_2_HYDROXYACID_DH_3"/>
    <property type="match status" value="1"/>
</dbReference>
<dbReference type="PANTHER" id="PTHR43761">
    <property type="entry name" value="D-ISOMER SPECIFIC 2-HYDROXYACID DEHYDROGENASE FAMILY PROTEIN (AFU_ORTHOLOGUE AFUA_1G13630)"/>
    <property type="match status" value="1"/>
</dbReference>
<organism evidence="7 8">
    <name type="scientific">Paracandidimonas soli</name>
    <dbReference type="NCBI Taxonomy" id="1917182"/>
    <lineage>
        <taxon>Bacteria</taxon>
        <taxon>Pseudomonadati</taxon>
        <taxon>Pseudomonadota</taxon>
        <taxon>Betaproteobacteria</taxon>
        <taxon>Burkholderiales</taxon>
        <taxon>Alcaligenaceae</taxon>
        <taxon>Paracandidimonas</taxon>
    </lineage>
</organism>
<evidence type="ECO:0000259" key="6">
    <source>
        <dbReference type="Pfam" id="PF02826"/>
    </source>
</evidence>
<dbReference type="InterPro" id="IPR006139">
    <property type="entry name" value="D-isomer_2_OHA_DH_cat_dom"/>
</dbReference>
<dbReference type="PANTHER" id="PTHR43761:SF1">
    <property type="entry name" value="D-ISOMER SPECIFIC 2-HYDROXYACID DEHYDROGENASE CATALYTIC DOMAIN-CONTAINING PROTEIN-RELATED"/>
    <property type="match status" value="1"/>
</dbReference>
<feature type="domain" description="D-isomer specific 2-hydroxyacid dehydrogenase NAD-binding" evidence="6">
    <location>
        <begin position="119"/>
        <end position="297"/>
    </location>
</feature>
<dbReference type="AlphaFoldDB" id="A0A4R3V554"/>
<evidence type="ECO:0000256" key="1">
    <source>
        <dbReference type="ARBA" id="ARBA00005854"/>
    </source>
</evidence>
<dbReference type="FunFam" id="3.40.50.720:FF:000203">
    <property type="entry name" value="D-3-phosphoglycerate dehydrogenase (SerA)"/>
    <property type="match status" value="1"/>
</dbReference>
<dbReference type="Gene3D" id="3.40.50.720">
    <property type="entry name" value="NAD(P)-binding Rossmann-like Domain"/>
    <property type="match status" value="2"/>
</dbReference>
<evidence type="ECO:0000256" key="3">
    <source>
        <dbReference type="ARBA" id="ARBA00023027"/>
    </source>
</evidence>
<reference evidence="7 8" key="1">
    <citation type="submission" date="2019-03" db="EMBL/GenBank/DDBJ databases">
        <title>Genomic Encyclopedia of Type Strains, Phase IV (KMG-IV): sequencing the most valuable type-strain genomes for metagenomic binning, comparative biology and taxonomic classification.</title>
        <authorList>
            <person name="Goeker M."/>
        </authorList>
    </citation>
    <scope>NUCLEOTIDE SEQUENCE [LARGE SCALE GENOMIC DNA]</scope>
    <source>
        <strain evidence="7 8">DSM 100048</strain>
    </source>
</reference>
<gene>
    <name evidence="7" type="ORF">EV686_105124</name>
</gene>
<evidence type="ECO:0000256" key="2">
    <source>
        <dbReference type="ARBA" id="ARBA00023002"/>
    </source>
</evidence>
<dbReference type="GO" id="GO:0016616">
    <property type="term" value="F:oxidoreductase activity, acting on the CH-OH group of donors, NAD or NADP as acceptor"/>
    <property type="evidence" value="ECO:0007669"/>
    <property type="project" value="InterPro"/>
</dbReference>
<protein>
    <submittedName>
        <fullName evidence="7">Glyoxylate reductase/gluconate 2-dehydrogenase</fullName>
    </submittedName>
</protein>
<dbReference type="RefSeq" id="WP_165972583.1">
    <property type="nucleotide sequence ID" value="NZ_SMBX01000005.1"/>
</dbReference>
<dbReference type="Proteomes" id="UP000294692">
    <property type="component" value="Unassembled WGS sequence"/>
</dbReference>
<dbReference type="InterPro" id="IPR006140">
    <property type="entry name" value="D-isomer_DH_NAD-bd"/>
</dbReference>